<accession>A0ABY4YT50</accession>
<gene>
    <name evidence="1" type="ORF">NF556_17145</name>
</gene>
<evidence type="ECO:0000313" key="1">
    <source>
        <dbReference type="EMBL" id="USQ79317.1"/>
    </source>
</evidence>
<keyword evidence="2" id="KW-1185">Reference proteome</keyword>
<evidence type="ECO:0000313" key="2">
    <source>
        <dbReference type="Proteomes" id="UP001056455"/>
    </source>
</evidence>
<name>A0ABY4YT50_9MICO</name>
<reference evidence="1" key="1">
    <citation type="submission" date="2022-06" db="EMBL/GenBank/DDBJ databases">
        <title>Ornithinimicrobium HY1793.</title>
        <authorList>
            <person name="Huang Y."/>
        </authorList>
    </citation>
    <scope>NUCLEOTIDE SEQUENCE</scope>
    <source>
        <strain evidence="1">HY1793</strain>
    </source>
</reference>
<sequence length="309" mass="34885">MTFQIRRTAELLADGMPRRGIDRLPRVEGMAGLRLVGDEPEDRRLIRIHAAWARAPEGSVLSGWAAAVVHGVPPEFIDGMAGPDTLRRVDVCVPDDAGAYETEGLRPRRSRVPEAQRVQCGPLVVTNPLRTALDLARWVRSEPTRLAMLDLSARFGLIDKAEFAEFIAPLGGLHRLNNVRELVSHISARAESVPESEMRLHWLSAGLPVPVANQPVHDRLDRFVGRVDLFDRESGLAAEYQGFWHDMDLAPELDEARTTRLESMNITVVEIRKEDRDKVEDLLLDGYARARARDQRVDAWRCPEVDDWW</sequence>
<proteinExistence type="predicted"/>
<dbReference type="Proteomes" id="UP001056455">
    <property type="component" value="Chromosome"/>
</dbReference>
<evidence type="ECO:0008006" key="3">
    <source>
        <dbReference type="Google" id="ProtNLM"/>
    </source>
</evidence>
<protein>
    <recommendedName>
        <fullName evidence="3">DUF559 domain-containing protein</fullName>
    </recommendedName>
</protein>
<organism evidence="1 2">
    <name type="scientific">Ornithinimicrobium faecis</name>
    <dbReference type="NCBI Taxonomy" id="2934158"/>
    <lineage>
        <taxon>Bacteria</taxon>
        <taxon>Bacillati</taxon>
        <taxon>Actinomycetota</taxon>
        <taxon>Actinomycetes</taxon>
        <taxon>Micrococcales</taxon>
        <taxon>Ornithinimicrobiaceae</taxon>
        <taxon>Ornithinimicrobium</taxon>
    </lineage>
</organism>
<dbReference type="EMBL" id="CP099489">
    <property type="protein sequence ID" value="USQ79317.1"/>
    <property type="molecule type" value="Genomic_DNA"/>
</dbReference>
<dbReference type="RefSeq" id="WP_252592301.1">
    <property type="nucleotide sequence ID" value="NZ_CP099489.1"/>
</dbReference>